<dbReference type="SUPFAM" id="SSF50249">
    <property type="entry name" value="Nucleic acid-binding proteins"/>
    <property type="match status" value="1"/>
</dbReference>
<keyword evidence="3" id="KW-0235">DNA replication</keyword>
<dbReference type="PANTHER" id="PTHR47810:SF1">
    <property type="entry name" value="DNA LIGASE B"/>
    <property type="match status" value="1"/>
</dbReference>
<protein>
    <submittedName>
        <fullName evidence="10">ATP-dependent DNA ligase</fullName>
    </submittedName>
</protein>
<accession>A0A5K7Z323</accession>
<dbReference type="Gene3D" id="2.40.50.140">
    <property type="entry name" value="Nucleic acid-binding proteins"/>
    <property type="match status" value="1"/>
</dbReference>
<dbReference type="CDD" id="cd08041">
    <property type="entry name" value="OBF_kDNA_ligase_like"/>
    <property type="match status" value="1"/>
</dbReference>
<name>A0A5K7Z323_9BACT</name>
<dbReference type="GO" id="GO:0005524">
    <property type="term" value="F:ATP binding"/>
    <property type="evidence" value="ECO:0007669"/>
    <property type="project" value="InterPro"/>
</dbReference>
<feature type="domain" description="DNA ligase OB-like" evidence="9">
    <location>
        <begin position="213"/>
        <end position="278"/>
    </location>
</feature>
<organism evidence="10 11">
    <name type="scientific">Desulfosarcina widdelii</name>
    <dbReference type="NCBI Taxonomy" id="947919"/>
    <lineage>
        <taxon>Bacteria</taxon>
        <taxon>Pseudomonadati</taxon>
        <taxon>Thermodesulfobacteriota</taxon>
        <taxon>Desulfobacteria</taxon>
        <taxon>Desulfobacterales</taxon>
        <taxon>Desulfosarcinaceae</taxon>
        <taxon>Desulfosarcina</taxon>
    </lineage>
</organism>
<dbReference type="PANTHER" id="PTHR47810">
    <property type="entry name" value="DNA LIGASE"/>
    <property type="match status" value="1"/>
</dbReference>
<evidence type="ECO:0000256" key="6">
    <source>
        <dbReference type="ARBA" id="ARBA00034003"/>
    </source>
</evidence>
<dbReference type="EMBL" id="AP021875">
    <property type="protein sequence ID" value="BBO76136.1"/>
    <property type="molecule type" value="Genomic_DNA"/>
</dbReference>
<keyword evidence="7" id="KW-0732">Signal</keyword>
<dbReference type="AlphaFoldDB" id="A0A5K7Z323"/>
<evidence type="ECO:0000256" key="7">
    <source>
        <dbReference type="SAM" id="SignalP"/>
    </source>
</evidence>
<dbReference type="Pfam" id="PF01068">
    <property type="entry name" value="DNA_ligase_A_M"/>
    <property type="match status" value="1"/>
</dbReference>
<keyword evidence="5" id="KW-0234">DNA repair</keyword>
<feature type="chain" id="PRO_5024450478" evidence="7">
    <location>
        <begin position="26"/>
        <end position="280"/>
    </location>
</feature>
<dbReference type="InterPro" id="IPR029319">
    <property type="entry name" value="DNA_ligase_OB"/>
</dbReference>
<proteinExistence type="predicted"/>
<dbReference type="GO" id="GO:0006281">
    <property type="term" value="P:DNA repair"/>
    <property type="evidence" value="ECO:0007669"/>
    <property type="project" value="UniProtKB-KW"/>
</dbReference>
<evidence type="ECO:0000259" key="8">
    <source>
        <dbReference type="Pfam" id="PF01068"/>
    </source>
</evidence>
<dbReference type="CDD" id="cd07896">
    <property type="entry name" value="Adenylation_kDNA_ligase_like"/>
    <property type="match status" value="1"/>
</dbReference>
<dbReference type="Proteomes" id="UP000427769">
    <property type="component" value="Chromosome"/>
</dbReference>
<evidence type="ECO:0000256" key="3">
    <source>
        <dbReference type="ARBA" id="ARBA00022705"/>
    </source>
</evidence>
<keyword evidence="2 10" id="KW-0436">Ligase</keyword>
<keyword evidence="11" id="KW-1185">Reference proteome</keyword>
<dbReference type="PROSITE" id="PS51257">
    <property type="entry name" value="PROKAR_LIPOPROTEIN"/>
    <property type="match status" value="1"/>
</dbReference>
<evidence type="ECO:0000256" key="5">
    <source>
        <dbReference type="ARBA" id="ARBA00023204"/>
    </source>
</evidence>
<evidence type="ECO:0000256" key="4">
    <source>
        <dbReference type="ARBA" id="ARBA00022763"/>
    </source>
</evidence>
<sequence>MYASFIRAAITALAMVGCLPSILSAGPPLLQHANTYKGSQDVYGWLMSEKLDGIRGYWNGKLLLTRQGRVIHTPPWFTENFPAFALDGELWRKRNDFAFVQRTVLDEIPSKNWREITYNIFEVPGADGDFPTRLDKAGQWFFAHPATHVRVINQIECQGTDHLDAFLESIESMGGEGVVVKDPTLAFEAGRSAHVLKVKHFSDMEGTVIAHNPGKGKFEGIMGSLTLRLENGIQFKLGTGFTMAQRKAPPPIGASVTFKYQGFTRNGVPRFASFMRVRRD</sequence>
<dbReference type="SUPFAM" id="SSF56091">
    <property type="entry name" value="DNA ligase/mRNA capping enzyme, catalytic domain"/>
    <property type="match status" value="1"/>
</dbReference>
<dbReference type="Gene3D" id="3.30.470.30">
    <property type="entry name" value="DNA ligase/mRNA capping enzyme"/>
    <property type="match status" value="1"/>
</dbReference>
<dbReference type="RefSeq" id="WP_155304992.1">
    <property type="nucleotide sequence ID" value="NZ_AP021875.1"/>
</dbReference>
<dbReference type="Gene3D" id="3.30.1490.70">
    <property type="match status" value="1"/>
</dbReference>
<keyword evidence="4" id="KW-0227">DNA damage</keyword>
<dbReference type="GO" id="GO:0006260">
    <property type="term" value="P:DNA replication"/>
    <property type="evidence" value="ECO:0007669"/>
    <property type="project" value="UniProtKB-KW"/>
</dbReference>
<evidence type="ECO:0000259" key="9">
    <source>
        <dbReference type="Pfam" id="PF14743"/>
    </source>
</evidence>
<dbReference type="GO" id="GO:0006310">
    <property type="term" value="P:DNA recombination"/>
    <property type="evidence" value="ECO:0007669"/>
    <property type="project" value="InterPro"/>
</dbReference>
<dbReference type="OrthoDB" id="9767858at2"/>
<dbReference type="InterPro" id="IPR012340">
    <property type="entry name" value="NA-bd_OB-fold"/>
</dbReference>
<evidence type="ECO:0000256" key="2">
    <source>
        <dbReference type="ARBA" id="ARBA00022598"/>
    </source>
</evidence>
<reference evidence="10 11" key="1">
    <citation type="submission" date="2019-11" db="EMBL/GenBank/DDBJ databases">
        <title>Comparative genomics of hydrocarbon-degrading Desulfosarcina strains.</title>
        <authorList>
            <person name="Watanabe M."/>
            <person name="Kojima H."/>
            <person name="Fukui M."/>
        </authorList>
    </citation>
    <scope>NUCLEOTIDE SEQUENCE [LARGE SCALE GENOMIC DNA]</scope>
    <source>
        <strain evidence="10 11">PP31</strain>
    </source>
</reference>
<feature type="signal peptide" evidence="7">
    <location>
        <begin position="1"/>
        <end position="25"/>
    </location>
</feature>
<dbReference type="KEGG" id="dwd:DSCW_35530"/>
<comment type="cofactor">
    <cofactor evidence="1">
        <name>a divalent metal cation</name>
        <dbReference type="ChEBI" id="CHEBI:60240"/>
    </cofactor>
</comment>
<dbReference type="InterPro" id="IPR050326">
    <property type="entry name" value="NAD_dep_DNA_ligaseB"/>
</dbReference>
<evidence type="ECO:0000313" key="10">
    <source>
        <dbReference type="EMBL" id="BBO76136.1"/>
    </source>
</evidence>
<dbReference type="GO" id="GO:0003910">
    <property type="term" value="F:DNA ligase (ATP) activity"/>
    <property type="evidence" value="ECO:0007669"/>
    <property type="project" value="UniProtKB-EC"/>
</dbReference>
<dbReference type="InterPro" id="IPR012310">
    <property type="entry name" value="DNA_ligase_ATP-dep_cent"/>
</dbReference>
<feature type="domain" description="ATP-dependent DNA ligase family profile" evidence="8">
    <location>
        <begin position="144"/>
        <end position="199"/>
    </location>
</feature>
<dbReference type="Pfam" id="PF14743">
    <property type="entry name" value="DNA_ligase_OB_2"/>
    <property type="match status" value="1"/>
</dbReference>
<dbReference type="NCBIfam" id="NF006592">
    <property type="entry name" value="PRK09125.1"/>
    <property type="match status" value="1"/>
</dbReference>
<evidence type="ECO:0000313" key="11">
    <source>
        <dbReference type="Proteomes" id="UP000427769"/>
    </source>
</evidence>
<comment type="catalytic activity">
    <reaction evidence="6">
        <text>ATP + (deoxyribonucleotide)n-3'-hydroxyl + 5'-phospho-(deoxyribonucleotide)m = (deoxyribonucleotide)n+m + AMP + diphosphate.</text>
        <dbReference type="EC" id="6.5.1.1"/>
    </reaction>
</comment>
<evidence type="ECO:0000256" key="1">
    <source>
        <dbReference type="ARBA" id="ARBA00001968"/>
    </source>
</evidence>
<gene>
    <name evidence="10" type="ORF">DSCW_35530</name>
</gene>